<dbReference type="SUPFAM" id="SSF55418">
    <property type="entry name" value="eIF4e-like"/>
    <property type="match status" value="1"/>
</dbReference>
<evidence type="ECO:0000256" key="1">
    <source>
        <dbReference type="ARBA" id="ARBA00010568"/>
    </source>
</evidence>
<dbReference type="EMBL" id="KN817600">
    <property type="protein sequence ID" value="KJA17663.1"/>
    <property type="molecule type" value="Genomic_DNA"/>
</dbReference>
<evidence type="ECO:0000313" key="3">
    <source>
        <dbReference type="Proteomes" id="UP000054270"/>
    </source>
</evidence>
<gene>
    <name evidence="2" type="ORF">HYPSUDRAFT_46142</name>
</gene>
<dbReference type="OrthoDB" id="10067381at2759"/>
<dbReference type="OMA" id="WIAIYGP"/>
<keyword evidence="3" id="KW-1185">Reference proteome</keyword>
<dbReference type="Gene3D" id="3.30.760.10">
    <property type="entry name" value="RNA Cap, Translation Initiation Factor Eif4e"/>
    <property type="match status" value="1"/>
</dbReference>
<accession>A0A0D2M3D8</accession>
<evidence type="ECO:0008006" key="4">
    <source>
        <dbReference type="Google" id="ProtNLM"/>
    </source>
</evidence>
<dbReference type="PANTHER" id="PTHR31977:SF1">
    <property type="entry name" value="UPF0696 PROTEIN C11ORF68"/>
    <property type="match status" value="1"/>
</dbReference>
<proteinExistence type="inferred from homology"/>
<dbReference type="Proteomes" id="UP000054270">
    <property type="component" value="Unassembled WGS sequence"/>
</dbReference>
<sequence length="224" mass="25227">MSSESVDVTMMEVDAPSPPPPKIQLFATITPVWVAPPASPADLGSTWTADNSNQQNIIQFLKRWPPSRTPSTYGPWIYGNRGGQHTPTPNVVGLQADFEALVAANNVSIDTIDQISKANNTLCGKWMVFQESGKIDMLWGKILFHICVERKKGSAKVSTWKEDEKHVICVYVDDYTDSEEVSSLRKALRTLGVKWKIGFKTDAYTHLNIYKENPWKLRPSRFQE</sequence>
<dbReference type="Pfam" id="PF08939">
    <property type="entry name" value="Bles03"/>
    <property type="match status" value="1"/>
</dbReference>
<protein>
    <recommendedName>
        <fullName evidence="4">DUF1917 domain-containing protein</fullName>
    </recommendedName>
</protein>
<comment type="similarity">
    <text evidence="1">Belongs to the UPF0696 family.</text>
</comment>
<dbReference type="PANTHER" id="PTHR31977">
    <property type="entry name" value="UPF0696 PROTEIN C11ORF68"/>
    <property type="match status" value="1"/>
</dbReference>
<dbReference type="InterPro" id="IPR023398">
    <property type="entry name" value="TIF_eIF4e-like"/>
</dbReference>
<dbReference type="InterPro" id="IPR015034">
    <property type="entry name" value="Bles03"/>
</dbReference>
<reference evidence="3" key="1">
    <citation type="submission" date="2014-04" db="EMBL/GenBank/DDBJ databases">
        <title>Evolutionary Origins and Diversification of the Mycorrhizal Mutualists.</title>
        <authorList>
            <consortium name="DOE Joint Genome Institute"/>
            <consortium name="Mycorrhizal Genomics Consortium"/>
            <person name="Kohler A."/>
            <person name="Kuo A."/>
            <person name="Nagy L.G."/>
            <person name="Floudas D."/>
            <person name="Copeland A."/>
            <person name="Barry K.W."/>
            <person name="Cichocki N."/>
            <person name="Veneault-Fourrey C."/>
            <person name="LaButti K."/>
            <person name="Lindquist E.A."/>
            <person name="Lipzen A."/>
            <person name="Lundell T."/>
            <person name="Morin E."/>
            <person name="Murat C."/>
            <person name="Riley R."/>
            <person name="Ohm R."/>
            <person name="Sun H."/>
            <person name="Tunlid A."/>
            <person name="Henrissat B."/>
            <person name="Grigoriev I.V."/>
            <person name="Hibbett D.S."/>
            <person name="Martin F."/>
        </authorList>
    </citation>
    <scope>NUCLEOTIDE SEQUENCE [LARGE SCALE GENOMIC DNA]</scope>
    <source>
        <strain evidence="3">FD-334 SS-4</strain>
    </source>
</reference>
<name>A0A0D2M3D8_HYPSF</name>
<dbReference type="AlphaFoldDB" id="A0A0D2M3D8"/>
<organism evidence="2 3">
    <name type="scientific">Hypholoma sublateritium (strain FD-334 SS-4)</name>
    <dbReference type="NCBI Taxonomy" id="945553"/>
    <lineage>
        <taxon>Eukaryota</taxon>
        <taxon>Fungi</taxon>
        <taxon>Dikarya</taxon>
        <taxon>Basidiomycota</taxon>
        <taxon>Agaricomycotina</taxon>
        <taxon>Agaricomycetes</taxon>
        <taxon>Agaricomycetidae</taxon>
        <taxon>Agaricales</taxon>
        <taxon>Agaricineae</taxon>
        <taxon>Strophariaceae</taxon>
        <taxon>Hypholoma</taxon>
    </lineage>
</organism>
<evidence type="ECO:0000313" key="2">
    <source>
        <dbReference type="EMBL" id="KJA17663.1"/>
    </source>
</evidence>